<gene>
    <name evidence="2" type="ORF">I79_014072</name>
</gene>
<dbReference type="Pfam" id="PF04908">
    <property type="entry name" value="SH3BGR"/>
    <property type="match status" value="1"/>
</dbReference>
<organism evidence="2 3">
    <name type="scientific">Cricetulus griseus</name>
    <name type="common">Chinese hamster</name>
    <name type="synonym">Cricetulus barabensis griseus</name>
    <dbReference type="NCBI Taxonomy" id="10029"/>
    <lineage>
        <taxon>Eukaryota</taxon>
        <taxon>Metazoa</taxon>
        <taxon>Chordata</taxon>
        <taxon>Craniata</taxon>
        <taxon>Vertebrata</taxon>
        <taxon>Euteleostomi</taxon>
        <taxon>Mammalia</taxon>
        <taxon>Eutheria</taxon>
        <taxon>Euarchontoglires</taxon>
        <taxon>Glires</taxon>
        <taxon>Rodentia</taxon>
        <taxon>Myomorpha</taxon>
        <taxon>Muroidea</taxon>
        <taxon>Cricetidae</taxon>
        <taxon>Cricetinae</taxon>
        <taxon>Cricetulus</taxon>
    </lineage>
</organism>
<protein>
    <submittedName>
        <fullName evidence="2">Oxysterol-binding protein-related protein 1</fullName>
    </submittedName>
</protein>
<evidence type="ECO:0000313" key="2">
    <source>
        <dbReference type="EMBL" id="EGV93485.1"/>
    </source>
</evidence>
<dbReference type="GO" id="GO:0005737">
    <property type="term" value="C:cytoplasm"/>
    <property type="evidence" value="ECO:0007669"/>
    <property type="project" value="TreeGrafter"/>
</dbReference>
<dbReference type="STRING" id="10029.G3HT54"/>
<dbReference type="Proteomes" id="UP000001075">
    <property type="component" value="Unassembled WGS sequence"/>
</dbReference>
<dbReference type="EMBL" id="JH000687">
    <property type="protein sequence ID" value="EGV93485.1"/>
    <property type="molecule type" value="Genomic_DNA"/>
</dbReference>
<dbReference type="InterPro" id="IPR051033">
    <property type="entry name" value="SH3BGR"/>
</dbReference>
<dbReference type="Gene3D" id="3.40.30.10">
    <property type="entry name" value="Glutaredoxin"/>
    <property type="match status" value="1"/>
</dbReference>
<feature type="region of interest" description="Disordered" evidence="1">
    <location>
        <begin position="89"/>
        <end position="111"/>
    </location>
</feature>
<dbReference type="PANTHER" id="PTHR12232">
    <property type="entry name" value="SH3 DOMAIN-BINDING GLUTAMIC ACID-RICH-LIKE PROTEIN"/>
    <property type="match status" value="1"/>
</dbReference>
<dbReference type="InterPro" id="IPR006993">
    <property type="entry name" value="Glut_rich_SH3-bd"/>
</dbReference>
<dbReference type="AlphaFoldDB" id="G3HT54"/>
<reference evidence="3" key="1">
    <citation type="journal article" date="2011" name="Nat. Biotechnol.">
        <title>The genomic sequence of the Chinese hamster ovary (CHO)-K1 cell line.</title>
        <authorList>
            <person name="Xu X."/>
            <person name="Nagarajan H."/>
            <person name="Lewis N.E."/>
            <person name="Pan S."/>
            <person name="Cai Z."/>
            <person name="Liu X."/>
            <person name="Chen W."/>
            <person name="Xie M."/>
            <person name="Wang W."/>
            <person name="Hammond S."/>
            <person name="Andersen M.R."/>
            <person name="Neff N."/>
            <person name="Passarelli B."/>
            <person name="Koh W."/>
            <person name="Fan H.C."/>
            <person name="Wang J."/>
            <person name="Gui Y."/>
            <person name="Lee K.H."/>
            <person name="Betenbaugh M.J."/>
            <person name="Quake S.R."/>
            <person name="Famili I."/>
            <person name="Palsson B.O."/>
            <person name="Wang J."/>
        </authorList>
    </citation>
    <scope>NUCLEOTIDE SEQUENCE [LARGE SCALE GENOMIC DNA]</scope>
    <source>
        <strain evidence="3">CHO K1 cell line</strain>
    </source>
</reference>
<accession>G3HT54</accession>
<evidence type="ECO:0000313" key="3">
    <source>
        <dbReference type="Proteomes" id="UP000001075"/>
    </source>
</evidence>
<proteinExistence type="predicted"/>
<sequence>MVVGVFVALSLGFVVKKQQDMVRFLEANKIEFEEVDITMSEEQNQKPLDLAHGAEMKHLLVGNKVKPTDSCLFSIRCFDDTVHGFRVPKNSLQQSREDQVTDEEEEDAVSPMDLKESLKCMGTEPSSPCPPWIVFLPYGNRAVQSILFSP</sequence>
<dbReference type="InParanoid" id="G3HT54"/>
<evidence type="ECO:0000256" key="1">
    <source>
        <dbReference type="SAM" id="MobiDB-lite"/>
    </source>
</evidence>
<name>G3HT54_CRIGR</name>
<dbReference type="PANTHER" id="PTHR12232:SF4">
    <property type="entry name" value="SH3 DOMAIN-BINDING GLUTAMIC ACID-RICH-LIKE PROTEIN 2"/>
    <property type="match status" value="1"/>
</dbReference>